<dbReference type="CDD" id="cd06170">
    <property type="entry name" value="LuxR_C_like"/>
    <property type="match status" value="1"/>
</dbReference>
<keyword evidence="4" id="KW-1185">Reference proteome</keyword>
<dbReference type="Proteomes" id="UP000321805">
    <property type="component" value="Chromosome"/>
</dbReference>
<dbReference type="Pfam" id="PF00196">
    <property type="entry name" value="GerE"/>
    <property type="match status" value="1"/>
</dbReference>
<feature type="domain" description="HTH luxR-type" evidence="2">
    <location>
        <begin position="350"/>
        <end position="415"/>
    </location>
</feature>
<name>A0A5B8U6Q2_9ACTN</name>
<dbReference type="OrthoDB" id="4309410at2"/>
<dbReference type="SMART" id="SM00421">
    <property type="entry name" value="HTH_LUXR"/>
    <property type="match status" value="1"/>
</dbReference>
<dbReference type="GO" id="GO:0003677">
    <property type="term" value="F:DNA binding"/>
    <property type="evidence" value="ECO:0007669"/>
    <property type="project" value="InterPro"/>
</dbReference>
<dbReference type="InterPro" id="IPR016032">
    <property type="entry name" value="Sig_transdc_resp-reg_C-effctor"/>
</dbReference>
<reference evidence="3 4" key="1">
    <citation type="journal article" date="2018" name="J. Microbiol.">
        <title>Baekduia soli gen. nov., sp. nov., a novel bacterium isolated from the soil of Baekdu Mountain and proposal of a novel family name, Baekduiaceae fam. nov.</title>
        <authorList>
            <person name="An D.S."/>
            <person name="Siddiqi M.Z."/>
            <person name="Kim K.H."/>
            <person name="Yu H.S."/>
            <person name="Im W.T."/>
        </authorList>
    </citation>
    <scope>NUCLEOTIDE SEQUENCE [LARGE SCALE GENOMIC DNA]</scope>
    <source>
        <strain evidence="3 4">BR7-21</strain>
    </source>
</reference>
<protein>
    <recommendedName>
        <fullName evidence="2">HTH luxR-type domain-containing protein</fullName>
    </recommendedName>
</protein>
<dbReference type="GO" id="GO:0006355">
    <property type="term" value="P:regulation of DNA-templated transcription"/>
    <property type="evidence" value="ECO:0007669"/>
    <property type="project" value="InterPro"/>
</dbReference>
<feature type="compositionally biased region" description="Basic and acidic residues" evidence="1">
    <location>
        <begin position="135"/>
        <end position="147"/>
    </location>
</feature>
<sequence length="417" mass="44971">MKAPGSRRGGTAAHGVAIAPHRRRPAVRRSRAARTRPRDARWCNEAAVGLDTPAHPRMLAAHVEGARAGGRRGHGRRSGAGRRDRGGSGAGGAGRGGDRPARQVAAHEGPHGDLHVEPGDVRRDLDRQAALPPDGTDRRPRAERDVPHASGVGRYAVRRERKRPAREPAGAHQRRRPRRSLTSHAHPAVRLRNPAARPSSSPRADRLHGGCAGGYGTPRTREQGGDRTLSHARASTGARRRTRVAVIEEDDLLRYGLVGCLNEDQRLEVMVATPETLERHEADIAIVSSSVAREHLFACPIIIYGDIAHAATTAGHNDIAGALHRSSLTIAQLHATVHAAAAGLRVNSHANGHAPPVDSREIRLLELIADGCSTREIAEQMSYSERTIKKLITGLEDRLDARSRPQIVAQAIRRGLI</sequence>
<feature type="compositionally biased region" description="Basic residues" evidence="1">
    <location>
        <begin position="20"/>
        <end position="35"/>
    </location>
</feature>
<evidence type="ECO:0000259" key="2">
    <source>
        <dbReference type="PROSITE" id="PS50043"/>
    </source>
</evidence>
<feature type="compositionally biased region" description="Basic and acidic residues" evidence="1">
    <location>
        <begin position="219"/>
        <end position="229"/>
    </location>
</feature>
<dbReference type="Gene3D" id="1.10.10.10">
    <property type="entry name" value="Winged helix-like DNA-binding domain superfamily/Winged helix DNA-binding domain"/>
    <property type="match status" value="1"/>
</dbReference>
<dbReference type="InterPro" id="IPR036388">
    <property type="entry name" value="WH-like_DNA-bd_sf"/>
</dbReference>
<proteinExistence type="predicted"/>
<dbReference type="SUPFAM" id="SSF46894">
    <property type="entry name" value="C-terminal effector domain of the bipartite response regulators"/>
    <property type="match status" value="1"/>
</dbReference>
<feature type="compositionally biased region" description="Basic residues" evidence="1">
    <location>
        <begin position="172"/>
        <end position="181"/>
    </location>
</feature>
<gene>
    <name evidence="3" type="ORF">FSW04_12705</name>
</gene>
<dbReference type="KEGG" id="bsol:FSW04_12705"/>
<dbReference type="PROSITE" id="PS50043">
    <property type="entry name" value="HTH_LUXR_2"/>
    <property type="match status" value="1"/>
</dbReference>
<evidence type="ECO:0000256" key="1">
    <source>
        <dbReference type="SAM" id="MobiDB-lite"/>
    </source>
</evidence>
<feature type="compositionally biased region" description="Basic residues" evidence="1">
    <location>
        <begin position="69"/>
        <end position="80"/>
    </location>
</feature>
<evidence type="ECO:0000313" key="4">
    <source>
        <dbReference type="Proteomes" id="UP000321805"/>
    </source>
</evidence>
<feature type="compositionally biased region" description="Basic and acidic residues" evidence="1">
    <location>
        <begin position="108"/>
        <end position="127"/>
    </location>
</feature>
<organism evidence="3 4">
    <name type="scientific">Baekduia soli</name>
    <dbReference type="NCBI Taxonomy" id="496014"/>
    <lineage>
        <taxon>Bacteria</taxon>
        <taxon>Bacillati</taxon>
        <taxon>Actinomycetota</taxon>
        <taxon>Thermoleophilia</taxon>
        <taxon>Solirubrobacterales</taxon>
        <taxon>Baekduiaceae</taxon>
        <taxon>Baekduia</taxon>
    </lineage>
</organism>
<accession>A0A5B8U6Q2</accession>
<feature type="region of interest" description="Disordered" evidence="1">
    <location>
        <begin position="1"/>
        <end position="236"/>
    </location>
</feature>
<dbReference type="AlphaFoldDB" id="A0A5B8U6Q2"/>
<dbReference type="InterPro" id="IPR000792">
    <property type="entry name" value="Tscrpt_reg_LuxR_C"/>
</dbReference>
<dbReference type="EMBL" id="CP042430">
    <property type="protein sequence ID" value="QEC48342.1"/>
    <property type="molecule type" value="Genomic_DNA"/>
</dbReference>
<evidence type="ECO:0000313" key="3">
    <source>
        <dbReference type="EMBL" id="QEC48342.1"/>
    </source>
</evidence>